<gene>
    <name evidence="1" type="ORF">L195_g038743</name>
</gene>
<dbReference type="Proteomes" id="UP000236291">
    <property type="component" value="Unassembled WGS sequence"/>
</dbReference>
<comment type="caution">
    <text evidence="1">The sequence shown here is derived from an EMBL/GenBank/DDBJ whole genome shotgun (WGS) entry which is preliminary data.</text>
</comment>
<evidence type="ECO:0000313" key="1">
    <source>
        <dbReference type="EMBL" id="PNX82710.1"/>
    </source>
</evidence>
<dbReference type="AlphaFoldDB" id="A0A2K3LVZ5"/>
<name>A0A2K3LVZ5_TRIPR</name>
<proteinExistence type="predicted"/>
<organism evidence="1 2">
    <name type="scientific">Trifolium pratense</name>
    <name type="common">Red clover</name>
    <dbReference type="NCBI Taxonomy" id="57577"/>
    <lineage>
        <taxon>Eukaryota</taxon>
        <taxon>Viridiplantae</taxon>
        <taxon>Streptophyta</taxon>
        <taxon>Embryophyta</taxon>
        <taxon>Tracheophyta</taxon>
        <taxon>Spermatophyta</taxon>
        <taxon>Magnoliopsida</taxon>
        <taxon>eudicotyledons</taxon>
        <taxon>Gunneridae</taxon>
        <taxon>Pentapetalae</taxon>
        <taxon>rosids</taxon>
        <taxon>fabids</taxon>
        <taxon>Fabales</taxon>
        <taxon>Fabaceae</taxon>
        <taxon>Papilionoideae</taxon>
        <taxon>50 kb inversion clade</taxon>
        <taxon>NPAAA clade</taxon>
        <taxon>Hologalegina</taxon>
        <taxon>IRL clade</taxon>
        <taxon>Trifolieae</taxon>
        <taxon>Trifolium</taxon>
    </lineage>
</organism>
<accession>A0A2K3LVZ5</accession>
<sequence>MRGWGGSAKQRRLRLFLQKGAFDVCLQERKKASYDDYLIHNLWGHKDVDWVVKESDGLSGVSQHFTLFGDIAKGKNSKWFRHIIWLATTWCI</sequence>
<evidence type="ECO:0000313" key="2">
    <source>
        <dbReference type="Proteomes" id="UP000236291"/>
    </source>
</evidence>
<reference evidence="1 2" key="1">
    <citation type="journal article" date="2014" name="Am. J. Bot.">
        <title>Genome assembly and annotation for red clover (Trifolium pratense; Fabaceae).</title>
        <authorList>
            <person name="Istvanek J."/>
            <person name="Jaros M."/>
            <person name="Krenek A."/>
            <person name="Repkova J."/>
        </authorList>
    </citation>
    <scope>NUCLEOTIDE SEQUENCE [LARGE SCALE GENOMIC DNA]</scope>
    <source>
        <strain evidence="2">cv. Tatra</strain>
        <tissue evidence="1">Young leaves</tissue>
    </source>
</reference>
<dbReference type="EMBL" id="ASHM01042572">
    <property type="protein sequence ID" value="PNX82710.1"/>
    <property type="molecule type" value="Genomic_DNA"/>
</dbReference>
<reference evidence="1 2" key="2">
    <citation type="journal article" date="2017" name="Front. Plant Sci.">
        <title>Gene Classification and Mining of Molecular Markers Useful in Red Clover (Trifolium pratense) Breeding.</title>
        <authorList>
            <person name="Istvanek J."/>
            <person name="Dluhosova J."/>
            <person name="Dluhos P."/>
            <person name="Patkova L."/>
            <person name="Nedelnik J."/>
            <person name="Repkova J."/>
        </authorList>
    </citation>
    <scope>NUCLEOTIDE SEQUENCE [LARGE SCALE GENOMIC DNA]</scope>
    <source>
        <strain evidence="2">cv. Tatra</strain>
        <tissue evidence="1">Young leaves</tissue>
    </source>
</reference>
<protein>
    <submittedName>
        <fullName evidence="1">Uncharacterized protein</fullName>
    </submittedName>
</protein>